<dbReference type="Gene3D" id="2.60.40.1120">
    <property type="entry name" value="Carboxypeptidase-like, regulatory domain"/>
    <property type="match status" value="1"/>
</dbReference>
<dbReference type="AlphaFoldDB" id="A0A1I0SDF5"/>
<dbReference type="SUPFAM" id="SSF56935">
    <property type="entry name" value="Porins"/>
    <property type="match status" value="1"/>
</dbReference>
<evidence type="ECO:0000256" key="3">
    <source>
        <dbReference type="ARBA" id="ARBA00022452"/>
    </source>
</evidence>
<protein>
    <submittedName>
        <fullName evidence="10">TonB-linked outer membrane protein, SusC/RagA family</fullName>
    </submittedName>
</protein>
<reference evidence="11" key="1">
    <citation type="submission" date="2016-10" db="EMBL/GenBank/DDBJ databases">
        <authorList>
            <person name="Varghese N."/>
            <person name="Submissions S."/>
        </authorList>
    </citation>
    <scope>NUCLEOTIDE SEQUENCE [LARGE SCALE GENOMIC DNA]</scope>
    <source>
        <strain evidence="11">DSM 3695</strain>
    </source>
</reference>
<evidence type="ECO:0000313" key="10">
    <source>
        <dbReference type="EMBL" id="SEW53992.1"/>
    </source>
</evidence>
<evidence type="ECO:0000256" key="1">
    <source>
        <dbReference type="ARBA" id="ARBA00004571"/>
    </source>
</evidence>
<dbReference type="EMBL" id="FOJG01000002">
    <property type="protein sequence ID" value="SEW53992.1"/>
    <property type="molecule type" value="Genomic_DNA"/>
</dbReference>
<comment type="similarity">
    <text evidence="7">Belongs to the TonB-dependent receptor family.</text>
</comment>
<evidence type="ECO:0000256" key="8">
    <source>
        <dbReference type="SAM" id="SignalP"/>
    </source>
</evidence>
<keyword evidence="11" id="KW-1185">Reference proteome</keyword>
<accession>A0A1I0SDF5</accession>
<dbReference type="InterPro" id="IPR023997">
    <property type="entry name" value="TonB-dep_OMP_SusC/RagA_CS"/>
</dbReference>
<comment type="subcellular location">
    <subcellularLocation>
        <location evidence="1 7">Cell outer membrane</location>
        <topology evidence="1 7">Multi-pass membrane protein</topology>
    </subcellularLocation>
</comment>
<dbReference type="SUPFAM" id="SSF49464">
    <property type="entry name" value="Carboxypeptidase regulatory domain-like"/>
    <property type="match status" value="1"/>
</dbReference>
<dbReference type="PROSITE" id="PS52016">
    <property type="entry name" value="TONB_DEPENDENT_REC_3"/>
    <property type="match status" value="1"/>
</dbReference>
<dbReference type="InterPro" id="IPR012910">
    <property type="entry name" value="Plug_dom"/>
</dbReference>
<proteinExistence type="inferred from homology"/>
<keyword evidence="8" id="KW-0732">Signal</keyword>
<dbReference type="NCBIfam" id="TIGR04056">
    <property type="entry name" value="OMP_RagA_SusC"/>
    <property type="match status" value="1"/>
</dbReference>
<dbReference type="InterPro" id="IPR008969">
    <property type="entry name" value="CarboxyPept-like_regulatory"/>
</dbReference>
<dbReference type="Proteomes" id="UP000199310">
    <property type="component" value="Unassembled WGS sequence"/>
</dbReference>
<keyword evidence="3 7" id="KW-1134">Transmembrane beta strand</keyword>
<dbReference type="InterPro" id="IPR036942">
    <property type="entry name" value="Beta-barrel_TonB_sf"/>
</dbReference>
<evidence type="ECO:0000259" key="9">
    <source>
        <dbReference type="Pfam" id="PF07715"/>
    </source>
</evidence>
<evidence type="ECO:0000313" key="11">
    <source>
        <dbReference type="Proteomes" id="UP000199310"/>
    </source>
</evidence>
<dbReference type="NCBIfam" id="TIGR04057">
    <property type="entry name" value="SusC_RagA_signa"/>
    <property type="match status" value="1"/>
</dbReference>
<evidence type="ECO:0000256" key="2">
    <source>
        <dbReference type="ARBA" id="ARBA00022448"/>
    </source>
</evidence>
<organism evidence="10 11">
    <name type="scientific">Chitinophaga arvensicola</name>
    <dbReference type="NCBI Taxonomy" id="29529"/>
    <lineage>
        <taxon>Bacteria</taxon>
        <taxon>Pseudomonadati</taxon>
        <taxon>Bacteroidota</taxon>
        <taxon>Chitinophagia</taxon>
        <taxon>Chitinophagales</taxon>
        <taxon>Chitinophagaceae</taxon>
        <taxon>Chitinophaga</taxon>
    </lineage>
</organism>
<dbReference type="Gene3D" id="2.40.170.20">
    <property type="entry name" value="TonB-dependent receptor, beta-barrel domain"/>
    <property type="match status" value="1"/>
</dbReference>
<dbReference type="GO" id="GO:0009279">
    <property type="term" value="C:cell outer membrane"/>
    <property type="evidence" value="ECO:0007669"/>
    <property type="project" value="UniProtKB-SubCell"/>
</dbReference>
<dbReference type="InterPro" id="IPR037066">
    <property type="entry name" value="Plug_dom_sf"/>
</dbReference>
<sequence length="1120" mass="123374">MKLLSLFLLVLTLPASARDSLEKLPPDVFRQGAKPAAPIHGIIRNNKGEPLVGASVKVKGTTRGAITNSAGAFDLDVPEGATLVVSAVGYKTHEVKAQNNLVLALEDDVTELGGVVVTGFQNIDRKKFAGAAVTLKADNVKIDGVTDVSRMLEGRAAGVSVQNVSGTFGSAPKVRIRGATSISGENKPLWVVDGVVLEDIVNVSNEQLTSGNINTLLGSAVAGLNANDIETFDILKDAAATALYGARAMNGVIVITTKKGKAGKAVIAYTGNFGVQLKPSYENYDIMNSADQMSVYAELERKQLLPYAGLINESTSGIYGKLGRLLQTPDVNGKFAVENTREARQAFLMRYANANTDWFDILFRNSLTQEHSLSLSTGTDKSQLYLSTSFFNDQGWTIADNVKRYTVNMRANYTPNSKLSYGLQINGNVRQQRAPGTEDRKTDGVEGTYKRDFDINPFSYALSTSRAMTAYDEQGNLEYFTRNFAPFNIINETRNNFTDLSVIDFRLQGNLNYKFNSHFNYDFTGAIRYARTTAEHKSNENSNEANAYRANGNAIINDRNPFLYKNPDFPNEPAVVVLPYGGFYKRNDVELKNYTFRNQFNYNQSFNDDKHQVSALVGQEVKYADRQTSNSTGVGYQYNSGGTPFVDYLFIKKMSESNNAYYGLTNDYDRFIAFYANASYTYNNKYTLNATVREDGSNRLGSSSSARWLPTWTVAGNWNVDQEEFLKNSSAVSHLMLKASYGLNASTGSATNTTAILRSFVTSRPYVSDQETAILIQALENADLTWEKKYELDLGADMGFFNERLGLTFDYYRRKSFDLIGLIKTSGVGGQVNQFANYADMKSHGFDVALTGKIIAHKNIGLTSTLIFSYNNTLITNAKNNPVIFDLVGEGGGPLEGYPVRGLFSLQNAGLDPQTGVPQFISDTGGVSPGVYLQSHNLKNLKYEGPSDPTITGGWSNTFRYKDFSVSALVTYQAGNKIRLTPVYTLDYTDYNALPNEFKGRWSLPGDEKKTNIPSIPDIYTKTNLNTLSAFPYNNYNYSHDRVADGGFVRLKSVSLSYQLPAPLMGRIGFKGASVTVTGNNLWLIYADERLHGQDPEFYNTGGVALPINKQITASLRVSL</sequence>
<dbReference type="STRING" id="29529.SAMN04488122_5828"/>
<evidence type="ECO:0000256" key="4">
    <source>
        <dbReference type="ARBA" id="ARBA00022692"/>
    </source>
</evidence>
<feature type="domain" description="TonB-dependent receptor plug" evidence="9">
    <location>
        <begin position="129"/>
        <end position="252"/>
    </location>
</feature>
<name>A0A1I0SDF5_9BACT</name>
<feature type="chain" id="PRO_5011675395" evidence="8">
    <location>
        <begin position="18"/>
        <end position="1120"/>
    </location>
</feature>
<dbReference type="Pfam" id="PF13715">
    <property type="entry name" value="CarbopepD_reg_2"/>
    <property type="match status" value="1"/>
</dbReference>
<evidence type="ECO:0000256" key="5">
    <source>
        <dbReference type="ARBA" id="ARBA00023136"/>
    </source>
</evidence>
<dbReference type="RefSeq" id="WP_245752707.1">
    <property type="nucleotide sequence ID" value="NZ_FOJG01000002.1"/>
</dbReference>
<keyword evidence="6 7" id="KW-0998">Cell outer membrane</keyword>
<evidence type="ECO:0000256" key="7">
    <source>
        <dbReference type="PROSITE-ProRule" id="PRU01360"/>
    </source>
</evidence>
<feature type="signal peptide" evidence="8">
    <location>
        <begin position="1"/>
        <end position="17"/>
    </location>
</feature>
<keyword evidence="4 7" id="KW-0812">Transmembrane</keyword>
<gene>
    <name evidence="10" type="ORF">SAMN04488122_5828</name>
</gene>
<dbReference type="InterPro" id="IPR039426">
    <property type="entry name" value="TonB-dep_rcpt-like"/>
</dbReference>
<dbReference type="Pfam" id="PF07715">
    <property type="entry name" value="Plug"/>
    <property type="match status" value="1"/>
</dbReference>
<keyword evidence="2 7" id="KW-0813">Transport</keyword>
<evidence type="ECO:0000256" key="6">
    <source>
        <dbReference type="ARBA" id="ARBA00023237"/>
    </source>
</evidence>
<keyword evidence="5 7" id="KW-0472">Membrane</keyword>
<dbReference type="InterPro" id="IPR023996">
    <property type="entry name" value="TonB-dep_OMP_SusC/RagA"/>
</dbReference>
<dbReference type="Gene3D" id="2.170.130.10">
    <property type="entry name" value="TonB-dependent receptor, plug domain"/>
    <property type="match status" value="1"/>
</dbReference>